<dbReference type="GO" id="GO:0022857">
    <property type="term" value="F:transmembrane transporter activity"/>
    <property type="evidence" value="ECO:0007669"/>
    <property type="project" value="InterPro"/>
</dbReference>
<feature type="transmembrane region" description="Helical" evidence="7">
    <location>
        <begin position="332"/>
        <end position="353"/>
    </location>
</feature>
<feature type="transmembrane region" description="Helical" evidence="7">
    <location>
        <begin position="374"/>
        <end position="395"/>
    </location>
</feature>
<feature type="compositionally biased region" description="Low complexity" evidence="6">
    <location>
        <begin position="26"/>
        <end position="39"/>
    </location>
</feature>
<comment type="caution">
    <text evidence="9">The sequence shown here is derived from an EMBL/GenBank/DDBJ whole genome shotgun (WGS) entry which is preliminary data.</text>
</comment>
<evidence type="ECO:0000256" key="6">
    <source>
        <dbReference type="SAM" id="MobiDB-lite"/>
    </source>
</evidence>
<feature type="region of interest" description="Disordered" evidence="6">
    <location>
        <begin position="1"/>
        <end position="43"/>
    </location>
</feature>
<feature type="transmembrane region" description="Helical" evidence="7">
    <location>
        <begin position="184"/>
        <end position="205"/>
    </location>
</feature>
<keyword evidence="10" id="KW-1185">Reference proteome</keyword>
<protein>
    <recommendedName>
        <fullName evidence="8">Major facilitator superfamily (MFS) profile domain-containing protein</fullName>
    </recommendedName>
</protein>
<dbReference type="PROSITE" id="PS50850">
    <property type="entry name" value="MFS"/>
    <property type="match status" value="1"/>
</dbReference>
<feature type="compositionally biased region" description="Polar residues" evidence="6">
    <location>
        <begin position="15"/>
        <end position="25"/>
    </location>
</feature>
<feature type="transmembrane region" description="Helical" evidence="7">
    <location>
        <begin position="125"/>
        <end position="146"/>
    </location>
</feature>
<dbReference type="EMBL" id="JAXLQG010000011">
    <property type="protein sequence ID" value="KAK5534572.1"/>
    <property type="molecule type" value="Genomic_DNA"/>
</dbReference>
<name>A0AAV9Q3K7_9PEZI</name>
<dbReference type="PANTHER" id="PTHR23502:SF68">
    <property type="entry name" value="MULTIDRUG TRANSPORTER, PUTATIVE (AFU_ORTHOLOGUE AFUA_3G01120)-RELATED"/>
    <property type="match status" value="1"/>
</dbReference>
<evidence type="ECO:0000256" key="2">
    <source>
        <dbReference type="ARBA" id="ARBA00008335"/>
    </source>
</evidence>
<dbReference type="PANTHER" id="PTHR23502">
    <property type="entry name" value="MAJOR FACILITATOR SUPERFAMILY"/>
    <property type="match status" value="1"/>
</dbReference>
<comment type="subcellular location">
    <subcellularLocation>
        <location evidence="1">Membrane</location>
        <topology evidence="1">Multi-pass membrane protein</topology>
    </subcellularLocation>
</comment>
<feature type="transmembrane region" description="Helical" evidence="7">
    <location>
        <begin position="401"/>
        <end position="424"/>
    </location>
</feature>
<evidence type="ECO:0000256" key="4">
    <source>
        <dbReference type="ARBA" id="ARBA00022989"/>
    </source>
</evidence>
<evidence type="ECO:0000259" key="8">
    <source>
        <dbReference type="PROSITE" id="PS50850"/>
    </source>
</evidence>
<dbReference type="GO" id="GO:0016020">
    <property type="term" value="C:membrane"/>
    <property type="evidence" value="ECO:0007669"/>
    <property type="project" value="UniProtKB-SubCell"/>
</dbReference>
<dbReference type="Proteomes" id="UP001345827">
    <property type="component" value="Unassembled WGS sequence"/>
</dbReference>
<feature type="domain" description="Major facilitator superfamily (MFS) profile" evidence="8">
    <location>
        <begin position="58"/>
        <end position="493"/>
    </location>
</feature>
<feature type="transmembrane region" description="Helical" evidence="7">
    <location>
        <begin position="92"/>
        <end position="113"/>
    </location>
</feature>
<reference evidence="9 10" key="1">
    <citation type="submission" date="2023-06" db="EMBL/GenBank/DDBJ databases">
        <title>Black Yeasts Isolated from many extreme environments.</title>
        <authorList>
            <person name="Coleine C."/>
            <person name="Stajich J.E."/>
            <person name="Selbmann L."/>
        </authorList>
    </citation>
    <scope>NUCLEOTIDE SEQUENCE [LARGE SCALE GENOMIC DNA]</scope>
    <source>
        <strain evidence="9 10">CCFEE 5887</strain>
    </source>
</reference>
<feature type="transmembrane region" description="Helical" evidence="7">
    <location>
        <begin position="469"/>
        <end position="489"/>
    </location>
</feature>
<dbReference type="SUPFAM" id="SSF103473">
    <property type="entry name" value="MFS general substrate transporter"/>
    <property type="match status" value="1"/>
</dbReference>
<evidence type="ECO:0000256" key="1">
    <source>
        <dbReference type="ARBA" id="ARBA00004141"/>
    </source>
</evidence>
<feature type="transmembrane region" description="Helical" evidence="7">
    <location>
        <begin position="211"/>
        <end position="233"/>
    </location>
</feature>
<comment type="similarity">
    <text evidence="2">Belongs to the major facilitator superfamily.</text>
</comment>
<dbReference type="InterPro" id="IPR020846">
    <property type="entry name" value="MFS_dom"/>
</dbReference>
<dbReference type="InterPro" id="IPR011701">
    <property type="entry name" value="MFS"/>
</dbReference>
<evidence type="ECO:0000256" key="3">
    <source>
        <dbReference type="ARBA" id="ARBA00022692"/>
    </source>
</evidence>
<feature type="transmembrane region" description="Helical" evidence="7">
    <location>
        <begin position="152"/>
        <end position="172"/>
    </location>
</feature>
<evidence type="ECO:0000313" key="9">
    <source>
        <dbReference type="EMBL" id="KAK5534572.1"/>
    </source>
</evidence>
<sequence length="546" mass="60170">MSTIFDSPSDEMKAANSQTRRSTSDSANPSLQLSPNPLLSEDDPRHPYNWPRLEKWTQVIILSIVEFVTPLASMMFAPVVPQVAADIADDNITRTTLAVSIYVLGFIVGPLIFGPLSQLYGRMVIYRTTVAVYLLMSTCCALSVSIEMLTVFRFFGGCFGAAPIVIGGAAVSDMYPAVRRGRPMTVYSVGPFLGLTSGPIFGGLINSSCGWRWIFWSLSIAAGVLSICTFVILRETHLPTISHNLTQPPRSLSQQWLAYLRRFSLDPGFRNRLHTVLLPAFWSPVRITFSSMNLFLLFVSNAIFTGILNILFTTLGATYQSRYHFTTHFAGLAYLGIGIGGVIASVILSNMSDKLVLFMSRRVRDDKNQHLERYRLPPIIFGDLLVSAGLLWYGWTLQSRSTWIVPLIGTFFFGLGMLSIQAGFPTYLTHAHPDQAGAVLSASIVTRSIGGSTITLAGPSLNKRLGYGWASTVLATINLIFLLPAVMLYRQPTTRRRDLKMNEGPESVSTPENMGTPSPNSEAKRNEPVHPTEMLDDPDAINIVRV</sequence>
<dbReference type="AlphaFoldDB" id="A0AAV9Q3K7"/>
<feature type="compositionally biased region" description="Polar residues" evidence="6">
    <location>
        <begin position="507"/>
        <end position="521"/>
    </location>
</feature>
<feature type="transmembrane region" description="Helical" evidence="7">
    <location>
        <begin position="294"/>
        <end position="312"/>
    </location>
</feature>
<keyword evidence="3 7" id="KW-0812">Transmembrane</keyword>
<feature type="transmembrane region" description="Helical" evidence="7">
    <location>
        <begin position="59"/>
        <end position="80"/>
    </location>
</feature>
<dbReference type="InterPro" id="IPR036259">
    <property type="entry name" value="MFS_trans_sf"/>
</dbReference>
<keyword evidence="5 7" id="KW-0472">Membrane</keyword>
<proteinExistence type="inferred from homology"/>
<dbReference type="Gene3D" id="1.20.1250.20">
    <property type="entry name" value="MFS general substrate transporter like domains"/>
    <property type="match status" value="1"/>
</dbReference>
<keyword evidence="4 7" id="KW-1133">Transmembrane helix</keyword>
<feature type="region of interest" description="Disordered" evidence="6">
    <location>
        <begin position="497"/>
        <end position="539"/>
    </location>
</feature>
<evidence type="ECO:0000256" key="5">
    <source>
        <dbReference type="ARBA" id="ARBA00023136"/>
    </source>
</evidence>
<dbReference type="Pfam" id="PF07690">
    <property type="entry name" value="MFS_1"/>
    <property type="match status" value="1"/>
</dbReference>
<evidence type="ECO:0000256" key="7">
    <source>
        <dbReference type="SAM" id="Phobius"/>
    </source>
</evidence>
<gene>
    <name evidence="9" type="ORF">LTR25_006604</name>
</gene>
<evidence type="ECO:0000313" key="10">
    <source>
        <dbReference type="Proteomes" id="UP001345827"/>
    </source>
</evidence>
<organism evidence="9 10">
    <name type="scientific">Vermiconidia calcicola</name>
    <dbReference type="NCBI Taxonomy" id="1690605"/>
    <lineage>
        <taxon>Eukaryota</taxon>
        <taxon>Fungi</taxon>
        <taxon>Dikarya</taxon>
        <taxon>Ascomycota</taxon>
        <taxon>Pezizomycotina</taxon>
        <taxon>Dothideomycetes</taxon>
        <taxon>Dothideomycetidae</taxon>
        <taxon>Mycosphaerellales</taxon>
        <taxon>Extremaceae</taxon>
        <taxon>Vermiconidia</taxon>
    </lineage>
</organism>
<accession>A0AAV9Q3K7</accession>